<keyword evidence="2" id="KW-1185">Reference proteome</keyword>
<gene>
    <name evidence="1" type="ORF">J2853_003224</name>
</gene>
<accession>A0ABT9QB63</accession>
<sequence length="180" mass="20160">MGVGRLERVPMTTTTCPGCGLVAPATGGPLPDERRASAECWERYGELLARSYTIAEYRHVHQLIVDAYIAQHSGDSSRRGIQGLALCLMTLCLFVEGEADPRDGPALHKQMMAGRPDYFHWLRPPQQHGLMTAVDVLAARDAVEHERLAWAWGRDVWRSWSPHHATIRRWNARALARPGS</sequence>
<evidence type="ECO:0000313" key="1">
    <source>
        <dbReference type="EMBL" id="MDP9844013.1"/>
    </source>
</evidence>
<proteinExistence type="predicted"/>
<dbReference type="Pfam" id="PF19371">
    <property type="entry name" value="DUF5946"/>
    <property type="match status" value="1"/>
</dbReference>
<protein>
    <submittedName>
        <fullName evidence="1">Uncharacterized protein</fullName>
    </submittedName>
</protein>
<reference evidence="1 2" key="1">
    <citation type="submission" date="2023-07" db="EMBL/GenBank/DDBJ databases">
        <title>Sequencing the genomes of 1000 actinobacteria strains.</title>
        <authorList>
            <person name="Klenk H.-P."/>
        </authorList>
    </citation>
    <scope>NUCLEOTIDE SEQUENCE [LARGE SCALE GENOMIC DNA]</scope>
    <source>
        <strain evidence="1 2">DSM 46740</strain>
    </source>
</reference>
<dbReference type="RefSeq" id="WP_307558551.1">
    <property type="nucleotide sequence ID" value="NZ_JAUSQU010000001.1"/>
</dbReference>
<dbReference type="Proteomes" id="UP001225356">
    <property type="component" value="Unassembled WGS sequence"/>
</dbReference>
<evidence type="ECO:0000313" key="2">
    <source>
        <dbReference type="Proteomes" id="UP001225356"/>
    </source>
</evidence>
<dbReference type="InterPro" id="IPR045990">
    <property type="entry name" value="DUF5946"/>
</dbReference>
<dbReference type="EMBL" id="JAUSQU010000001">
    <property type="protein sequence ID" value="MDP9844013.1"/>
    <property type="molecule type" value="Genomic_DNA"/>
</dbReference>
<organism evidence="1 2">
    <name type="scientific">Streptosporangium lutulentum</name>
    <dbReference type="NCBI Taxonomy" id="1461250"/>
    <lineage>
        <taxon>Bacteria</taxon>
        <taxon>Bacillati</taxon>
        <taxon>Actinomycetota</taxon>
        <taxon>Actinomycetes</taxon>
        <taxon>Streptosporangiales</taxon>
        <taxon>Streptosporangiaceae</taxon>
        <taxon>Streptosporangium</taxon>
    </lineage>
</organism>
<name>A0ABT9QB63_9ACTN</name>
<comment type="caution">
    <text evidence="1">The sequence shown here is derived from an EMBL/GenBank/DDBJ whole genome shotgun (WGS) entry which is preliminary data.</text>
</comment>